<sequence length="145" mass="17112">MEKRKVMDSKVTKIARGLNRLVRQCHFNNVYYSPDGIPMPKIYLREFKVNELLELLRREEVNLVKKGKFLEMEIKEEDNIIMIKEKLRVRSKFIPPNSPLLALSIRLLIHEEFTEAEINYVGKEKIIFHLTNDHSASDKLTMVKS</sequence>
<dbReference type="Proteomes" id="UP000024332">
    <property type="component" value="Unassembled WGS sequence"/>
</dbReference>
<keyword evidence="2" id="KW-1185">Reference proteome</keyword>
<protein>
    <submittedName>
        <fullName evidence="1">Uncharacterized protein</fullName>
    </submittedName>
</protein>
<dbReference type="AlphaFoldDB" id="A0A031LUE3"/>
<proteinExistence type="predicted"/>
<evidence type="ECO:0000313" key="1">
    <source>
        <dbReference type="EMBL" id="EZQ11446.1"/>
    </source>
</evidence>
<gene>
    <name evidence="1" type="ORF">CM19_01595</name>
</gene>
<dbReference type="EMBL" id="JFZT01000015">
    <property type="protein sequence ID" value="EZQ11446.1"/>
    <property type="molecule type" value="Genomic_DNA"/>
</dbReference>
<accession>A0A031LUE3</accession>
<organism evidence="1 2">
    <name type="scientific">Candidatus Acidianus copahuensis</name>
    <dbReference type="NCBI Taxonomy" id="1160895"/>
    <lineage>
        <taxon>Archaea</taxon>
        <taxon>Thermoproteota</taxon>
        <taxon>Thermoprotei</taxon>
        <taxon>Sulfolobales</taxon>
        <taxon>Sulfolobaceae</taxon>
        <taxon>Acidianus</taxon>
    </lineage>
</organism>
<evidence type="ECO:0000313" key="2">
    <source>
        <dbReference type="Proteomes" id="UP000024332"/>
    </source>
</evidence>
<comment type="caution">
    <text evidence="1">The sequence shown here is derived from an EMBL/GenBank/DDBJ whole genome shotgun (WGS) entry which is preliminary data.</text>
</comment>
<dbReference type="RefSeq" id="WP_048098643.1">
    <property type="nucleotide sequence ID" value="NZ_JFZT01000015.1"/>
</dbReference>
<name>A0A031LUE3_9CREN</name>
<reference evidence="1 2" key="1">
    <citation type="submission" date="2014-03" db="EMBL/GenBank/DDBJ databases">
        <title>Draft genome sequence of the novel thermoacidophilic archaea Acidianus copahuensis ALE1 strain, isolated from Copahue volcanic area in Neuquen Argentina.</title>
        <authorList>
            <person name="Urbieta M.S."/>
            <person name="Rascovan N."/>
            <person name="Castro C."/>
            <person name="Revale S."/>
            <person name="Giaveno M.A."/>
            <person name="Vazquez M.P."/>
            <person name="Donati E.R."/>
        </authorList>
    </citation>
    <scope>NUCLEOTIDE SEQUENCE [LARGE SCALE GENOMIC DNA]</scope>
    <source>
        <strain evidence="1 2">ALE1</strain>
    </source>
</reference>